<dbReference type="Proteomes" id="UP000185766">
    <property type="component" value="Unassembled WGS sequence"/>
</dbReference>
<evidence type="ECO:0000313" key="5">
    <source>
        <dbReference type="Proteomes" id="UP000185766"/>
    </source>
</evidence>
<dbReference type="GO" id="GO:0016881">
    <property type="term" value="F:acid-amino acid ligase activity"/>
    <property type="evidence" value="ECO:0007669"/>
    <property type="project" value="UniProtKB-ARBA"/>
</dbReference>
<feature type="domain" description="Aerobactin siderophore biosynthesis IucA/IucC N-terminal" evidence="2">
    <location>
        <begin position="148"/>
        <end position="381"/>
    </location>
</feature>
<dbReference type="EMBL" id="FOAS01000008">
    <property type="protein sequence ID" value="SEL10120.1"/>
    <property type="molecule type" value="Genomic_DNA"/>
</dbReference>
<gene>
    <name evidence="4" type="ORF">SAMN05216214_10849</name>
</gene>
<dbReference type="STRING" id="1429083.GCA_001885685_00860"/>
<dbReference type="Gene3D" id="6.10.250.3370">
    <property type="match status" value="1"/>
</dbReference>
<keyword evidence="5" id="KW-1185">Reference proteome</keyword>
<dbReference type="AlphaFoldDB" id="A0A1H7MFL2"/>
<dbReference type="GO" id="GO:0019290">
    <property type="term" value="P:siderophore biosynthetic process"/>
    <property type="evidence" value="ECO:0007669"/>
    <property type="project" value="InterPro"/>
</dbReference>
<reference evidence="4 5" key="1">
    <citation type="submission" date="2016-10" db="EMBL/GenBank/DDBJ databases">
        <authorList>
            <person name="de Groot N.N."/>
        </authorList>
    </citation>
    <scope>NUCLEOTIDE SEQUENCE [LARGE SCALE GENOMIC DNA]</scope>
    <source>
        <strain evidence="4 5">JCM 19513</strain>
    </source>
</reference>
<feature type="domain" description="Aerobactin siderophore biosynthesis IucA/IucC-like C-terminal" evidence="3">
    <location>
        <begin position="411"/>
        <end position="570"/>
    </location>
</feature>
<evidence type="ECO:0000259" key="3">
    <source>
        <dbReference type="Pfam" id="PF06276"/>
    </source>
</evidence>
<dbReference type="PANTHER" id="PTHR34384:SF5">
    <property type="entry name" value="L-2,3-DIAMINOPROPANOATE--CITRATE LIGASE"/>
    <property type="match status" value="1"/>
</dbReference>
<dbReference type="PANTHER" id="PTHR34384">
    <property type="entry name" value="L-2,3-DIAMINOPROPANOATE--CITRATE LIGASE"/>
    <property type="match status" value="1"/>
</dbReference>
<evidence type="ECO:0000259" key="2">
    <source>
        <dbReference type="Pfam" id="PF04183"/>
    </source>
</evidence>
<proteinExistence type="inferred from homology"/>
<dbReference type="InterPro" id="IPR037455">
    <property type="entry name" value="LucA/IucC-like"/>
</dbReference>
<comment type="similarity">
    <text evidence="1">Belongs to the IucA/IucC family.</text>
</comment>
<evidence type="ECO:0000313" key="4">
    <source>
        <dbReference type="EMBL" id="SEL10120.1"/>
    </source>
</evidence>
<evidence type="ECO:0000256" key="1">
    <source>
        <dbReference type="ARBA" id="ARBA00007832"/>
    </source>
</evidence>
<dbReference type="InterPro" id="IPR022770">
    <property type="entry name" value="IucA/IucC-like_C"/>
</dbReference>
<sequence length="593" mass="65403">MFKDAAERLSVQALLNCYWRETGLGTVQAVSELPAPLAARLATTHCMALTLQPLAQPVWVPLSYVSPTGRHRIGEAVFSIGDGGYCALPAALLFSLLLSDLAERYQGGALPAESADILGLCLQSLQNMRGFISSREADIAQLYGPELDFFRAEQGLLIGHQTHPAPKSRNGFTGSELAAYSPEAAGRCQLHWWLLAPGLVKQHGVWASSPSSQLRDWLTGQVSPRAAALLAANPSWDVLPLHPWQARHLLGREAIAALIEQGQLLDLGEQGPALWPTSSIRTLAAPGVPWMFKCSLSVAITNSVRINLFRECLRGELGCRLWQGPLGDELKERLPTLRPVNDPAWLTLEIDGQVLDEATCILRDNPFAVQAQVSCMAMLCQDHPLQRGNRFSQLLPQLAQREGISTQAAAEQWFAAFIRVAVEPMLTLYLEYGMAFEAHQQNTLLELENLWPARFWVRDNQGFYYIEERAQRVLELLPELGGAAESVGPQSFVDERFHYYFFHNTVFGLINALGHSGLADEHALLGQLRAALTALDARYPGNSLLAPVLHAPTLPYKGNLLTRLAQIDELVAPLTSQSVYVELHNPLYEVNHD</sequence>
<organism evidence="4 5">
    <name type="scientific">Atopomonas hussainii</name>
    <dbReference type="NCBI Taxonomy" id="1429083"/>
    <lineage>
        <taxon>Bacteria</taxon>
        <taxon>Pseudomonadati</taxon>
        <taxon>Pseudomonadota</taxon>
        <taxon>Gammaproteobacteria</taxon>
        <taxon>Pseudomonadales</taxon>
        <taxon>Pseudomonadaceae</taxon>
        <taxon>Atopomonas</taxon>
    </lineage>
</organism>
<dbReference type="Gene3D" id="1.10.510.40">
    <property type="match status" value="1"/>
</dbReference>
<dbReference type="InterPro" id="IPR007310">
    <property type="entry name" value="Aerobactin_biosyn_IucA/IucC_N"/>
</dbReference>
<dbReference type="Pfam" id="PF06276">
    <property type="entry name" value="FhuF"/>
    <property type="match status" value="1"/>
</dbReference>
<accession>A0A1H7MFL2</accession>
<protein>
    <submittedName>
        <fullName evidence="4">Siderophore synthetase component</fullName>
    </submittedName>
</protein>
<dbReference type="RefSeq" id="WP_074867437.1">
    <property type="nucleotide sequence ID" value="NZ_FOAS01000008.1"/>
</dbReference>
<dbReference type="Pfam" id="PF04183">
    <property type="entry name" value="IucA_IucC"/>
    <property type="match status" value="1"/>
</dbReference>
<name>A0A1H7MFL2_9GAMM</name>